<name>A0A9P0CKS0_9CUCU</name>
<gene>
    <name evidence="2" type="ORF">PSYICH_LOCUS2893</name>
</gene>
<keyword evidence="3" id="KW-1185">Reference proteome</keyword>
<protein>
    <submittedName>
        <fullName evidence="2">Uncharacterized protein</fullName>
    </submittedName>
</protein>
<organism evidence="2 3">
    <name type="scientific">Psylliodes chrysocephalus</name>
    <dbReference type="NCBI Taxonomy" id="3402493"/>
    <lineage>
        <taxon>Eukaryota</taxon>
        <taxon>Metazoa</taxon>
        <taxon>Ecdysozoa</taxon>
        <taxon>Arthropoda</taxon>
        <taxon>Hexapoda</taxon>
        <taxon>Insecta</taxon>
        <taxon>Pterygota</taxon>
        <taxon>Neoptera</taxon>
        <taxon>Endopterygota</taxon>
        <taxon>Coleoptera</taxon>
        <taxon>Polyphaga</taxon>
        <taxon>Cucujiformia</taxon>
        <taxon>Chrysomeloidea</taxon>
        <taxon>Chrysomelidae</taxon>
        <taxon>Galerucinae</taxon>
        <taxon>Alticini</taxon>
        <taxon>Psylliodes</taxon>
    </lineage>
</organism>
<reference evidence="2" key="1">
    <citation type="submission" date="2022-01" db="EMBL/GenBank/DDBJ databases">
        <authorList>
            <person name="King R."/>
        </authorList>
    </citation>
    <scope>NUCLEOTIDE SEQUENCE</scope>
</reference>
<dbReference type="AlphaFoldDB" id="A0A9P0CKS0"/>
<dbReference type="EMBL" id="OV651823">
    <property type="protein sequence ID" value="CAH1101650.1"/>
    <property type="molecule type" value="Genomic_DNA"/>
</dbReference>
<feature type="compositionally biased region" description="Basic and acidic residues" evidence="1">
    <location>
        <begin position="80"/>
        <end position="122"/>
    </location>
</feature>
<accession>A0A9P0CKS0</accession>
<dbReference type="Proteomes" id="UP001153636">
    <property type="component" value="Chromosome 11"/>
</dbReference>
<proteinExistence type="predicted"/>
<evidence type="ECO:0000313" key="2">
    <source>
        <dbReference type="EMBL" id="CAH1101650.1"/>
    </source>
</evidence>
<feature type="region of interest" description="Disordered" evidence="1">
    <location>
        <begin position="80"/>
        <end position="133"/>
    </location>
</feature>
<evidence type="ECO:0000313" key="3">
    <source>
        <dbReference type="Proteomes" id="UP001153636"/>
    </source>
</evidence>
<evidence type="ECO:0000256" key="1">
    <source>
        <dbReference type="SAM" id="MobiDB-lite"/>
    </source>
</evidence>
<sequence>MDGQVQKRKRPIIVKLNRESTRTVILQKTRSLKGTNILIDENYPKEVQEERRKLIIKMKEARNKGHKAQLRYNKLIINDELYKEKDTHQNEEEKKKEAMKQQSKEDCKRKSPEQNRFDEQVRKITRSNTKTNK</sequence>
<dbReference type="OrthoDB" id="6775061at2759"/>